<dbReference type="PROSITE" id="PS50041">
    <property type="entry name" value="C_TYPE_LECTIN_2"/>
    <property type="match status" value="1"/>
</dbReference>
<dbReference type="Proteomes" id="UP001186944">
    <property type="component" value="Unassembled WGS sequence"/>
</dbReference>
<dbReference type="InterPro" id="IPR016186">
    <property type="entry name" value="C-type_lectin-like/link_sf"/>
</dbReference>
<proteinExistence type="predicted"/>
<keyword evidence="4" id="KW-1185">Reference proteome</keyword>
<evidence type="ECO:0000313" key="3">
    <source>
        <dbReference type="EMBL" id="KAK3097492.1"/>
    </source>
</evidence>
<dbReference type="CDD" id="cd00037">
    <property type="entry name" value="CLECT"/>
    <property type="match status" value="1"/>
</dbReference>
<name>A0AA88YDT3_PINIB</name>
<dbReference type="InterPro" id="IPR016187">
    <property type="entry name" value="CTDL_fold"/>
</dbReference>
<keyword evidence="1" id="KW-1015">Disulfide bond</keyword>
<dbReference type="PROSITE" id="PS00615">
    <property type="entry name" value="C_TYPE_LECTIN_1"/>
    <property type="match status" value="1"/>
</dbReference>
<protein>
    <recommendedName>
        <fullName evidence="2">C-type lectin domain-containing protein</fullName>
    </recommendedName>
</protein>
<feature type="domain" description="C-type lectin" evidence="2">
    <location>
        <begin position="1"/>
        <end position="68"/>
    </location>
</feature>
<dbReference type="EMBL" id="VSWD01000007">
    <property type="protein sequence ID" value="KAK3097492.1"/>
    <property type="molecule type" value="Genomic_DNA"/>
</dbReference>
<reference evidence="3" key="1">
    <citation type="submission" date="2019-08" db="EMBL/GenBank/DDBJ databases">
        <title>The improved chromosome-level genome for the pearl oyster Pinctada fucata martensii using PacBio sequencing and Hi-C.</title>
        <authorList>
            <person name="Zheng Z."/>
        </authorList>
    </citation>
    <scope>NUCLEOTIDE SEQUENCE</scope>
    <source>
        <strain evidence="3">ZZ-2019</strain>
        <tissue evidence="3">Adductor muscle</tissue>
    </source>
</reference>
<dbReference type="InterPro" id="IPR001304">
    <property type="entry name" value="C-type_lectin-like"/>
</dbReference>
<sequence>MYWLGGTDFGKEGAWYWDNTGKQLTYNHWGQNQPIGGYGLDCLLTFGYIRHHEWVSANCDSFFGFLCEKN</sequence>
<evidence type="ECO:0000259" key="2">
    <source>
        <dbReference type="PROSITE" id="PS50041"/>
    </source>
</evidence>
<gene>
    <name evidence="3" type="ORF">FSP39_010131</name>
</gene>
<dbReference type="SUPFAM" id="SSF56436">
    <property type="entry name" value="C-type lectin-like"/>
    <property type="match status" value="1"/>
</dbReference>
<organism evidence="3 4">
    <name type="scientific">Pinctada imbricata</name>
    <name type="common">Atlantic pearl-oyster</name>
    <name type="synonym">Pinctada martensii</name>
    <dbReference type="NCBI Taxonomy" id="66713"/>
    <lineage>
        <taxon>Eukaryota</taxon>
        <taxon>Metazoa</taxon>
        <taxon>Spiralia</taxon>
        <taxon>Lophotrochozoa</taxon>
        <taxon>Mollusca</taxon>
        <taxon>Bivalvia</taxon>
        <taxon>Autobranchia</taxon>
        <taxon>Pteriomorphia</taxon>
        <taxon>Pterioida</taxon>
        <taxon>Pterioidea</taxon>
        <taxon>Pteriidae</taxon>
        <taxon>Pinctada</taxon>
    </lineage>
</organism>
<comment type="caution">
    <text evidence="3">The sequence shown here is derived from an EMBL/GenBank/DDBJ whole genome shotgun (WGS) entry which is preliminary data.</text>
</comment>
<dbReference type="InterPro" id="IPR018378">
    <property type="entry name" value="C-type_lectin_CS"/>
</dbReference>
<dbReference type="AlphaFoldDB" id="A0AA88YDT3"/>
<evidence type="ECO:0000256" key="1">
    <source>
        <dbReference type="ARBA" id="ARBA00023157"/>
    </source>
</evidence>
<dbReference type="Pfam" id="PF00059">
    <property type="entry name" value="Lectin_C"/>
    <property type="match status" value="1"/>
</dbReference>
<evidence type="ECO:0000313" key="4">
    <source>
        <dbReference type="Proteomes" id="UP001186944"/>
    </source>
</evidence>
<accession>A0AA88YDT3</accession>
<dbReference type="Gene3D" id="3.10.100.10">
    <property type="entry name" value="Mannose-Binding Protein A, subunit A"/>
    <property type="match status" value="1"/>
</dbReference>